<evidence type="ECO:0000313" key="16">
    <source>
        <dbReference type="WBParaSite" id="PSAMB.scaffold6006size10393.g27719.t1"/>
    </source>
</evidence>
<keyword evidence="8 11" id="KW-0406">Ion transport</keyword>
<protein>
    <submittedName>
        <fullName evidence="15 16">Uncharacterized protein</fullName>
    </submittedName>
</protein>
<comment type="subcellular location">
    <subcellularLocation>
        <location evidence="2">Cell membrane</location>
    </subcellularLocation>
    <subcellularLocation>
        <location evidence="1">Membrane</location>
        <topology evidence="1">Multi-pass membrane protein</topology>
    </subcellularLocation>
</comment>
<dbReference type="Gene3D" id="2.70.170.10">
    <property type="entry name" value="Neurotransmitter-gated ion-channel ligand-binding domain"/>
    <property type="match status" value="1"/>
</dbReference>
<evidence type="ECO:0000256" key="10">
    <source>
        <dbReference type="ARBA" id="ARBA00023303"/>
    </source>
</evidence>
<evidence type="ECO:0000256" key="2">
    <source>
        <dbReference type="ARBA" id="ARBA00004236"/>
    </source>
</evidence>
<dbReference type="InterPro" id="IPR018000">
    <property type="entry name" value="Neurotransmitter_ion_chnl_CS"/>
</dbReference>
<feature type="transmembrane region" description="Helical" evidence="11">
    <location>
        <begin position="253"/>
        <end position="275"/>
    </location>
</feature>
<feature type="transmembrane region" description="Helical" evidence="11">
    <location>
        <begin position="362"/>
        <end position="379"/>
    </location>
</feature>
<proteinExistence type="inferred from homology"/>
<feature type="domain" description="Neurotransmitter-gated ion-channel transmembrane" evidence="13">
    <location>
        <begin position="260"/>
        <end position="349"/>
    </location>
</feature>
<evidence type="ECO:0000313" key="15">
    <source>
        <dbReference type="WBParaSite" id="PSAMB.scaffold3161size19433.g20524.t1"/>
    </source>
</evidence>
<organism evidence="14 15">
    <name type="scientific">Plectus sambesii</name>
    <dbReference type="NCBI Taxonomy" id="2011161"/>
    <lineage>
        <taxon>Eukaryota</taxon>
        <taxon>Metazoa</taxon>
        <taxon>Ecdysozoa</taxon>
        <taxon>Nematoda</taxon>
        <taxon>Chromadorea</taxon>
        <taxon>Plectida</taxon>
        <taxon>Plectina</taxon>
        <taxon>Plectoidea</taxon>
        <taxon>Plectidae</taxon>
        <taxon>Plectus</taxon>
    </lineage>
</organism>
<evidence type="ECO:0000256" key="6">
    <source>
        <dbReference type="ARBA" id="ARBA00022729"/>
    </source>
</evidence>
<dbReference type="InterPro" id="IPR006201">
    <property type="entry name" value="Neur_channel"/>
</dbReference>
<feature type="chain" id="PRO_5039740165" evidence="11">
    <location>
        <begin position="27"/>
        <end position="392"/>
    </location>
</feature>
<dbReference type="InterPro" id="IPR036734">
    <property type="entry name" value="Neur_chan_lig-bd_sf"/>
</dbReference>
<keyword evidence="4" id="KW-1003">Cell membrane</keyword>
<evidence type="ECO:0000256" key="1">
    <source>
        <dbReference type="ARBA" id="ARBA00004141"/>
    </source>
</evidence>
<dbReference type="InterPro" id="IPR006202">
    <property type="entry name" value="Neur_chan_lig-bd"/>
</dbReference>
<dbReference type="Gene3D" id="1.20.58.390">
    <property type="entry name" value="Neurotransmitter-gated ion-channel transmembrane domain"/>
    <property type="match status" value="1"/>
</dbReference>
<dbReference type="GO" id="GO:0005886">
    <property type="term" value="C:plasma membrane"/>
    <property type="evidence" value="ECO:0007669"/>
    <property type="project" value="UniProtKB-SubCell"/>
</dbReference>
<dbReference type="Pfam" id="PF02931">
    <property type="entry name" value="Neur_chan_LBD"/>
    <property type="match status" value="1"/>
</dbReference>
<dbReference type="SUPFAM" id="SSF90112">
    <property type="entry name" value="Neurotransmitter-gated ion-channel transmembrane pore"/>
    <property type="match status" value="1"/>
</dbReference>
<evidence type="ECO:0000256" key="3">
    <source>
        <dbReference type="ARBA" id="ARBA00022448"/>
    </source>
</evidence>
<keyword evidence="5 11" id="KW-0812">Transmembrane</keyword>
<keyword evidence="6 11" id="KW-0732">Signal</keyword>
<dbReference type="CDD" id="cd19049">
    <property type="entry name" value="LGIC_TM_anion"/>
    <property type="match status" value="1"/>
</dbReference>
<comment type="similarity">
    <text evidence="11">Belongs to the ligand-gated ion channel (TC 1.A.9) family.</text>
</comment>
<evidence type="ECO:0000256" key="4">
    <source>
        <dbReference type="ARBA" id="ARBA00022475"/>
    </source>
</evidence>
<dbReference type="PRINTS" id="PR00252">
    <property type="entry name" value="NRIONCHANNEL"/>
</dbReference>
<feature type="signal peptide" evidence="11">
    <location>
        <begin position="1"/>
        <end position="26"/>
    </location>
</feature>
<dbReference type="GO" id="GO:0004888">
    <property type="term" value="F:transmembrane signaling receptor activity"/>
    <property type="evidence" value="ECO:0007669"/>
    <property type="project" value="InterPro"/>
</dbReference>
<evidence type="ECO:0000259" key="13">
    <source>
        <dbReference type="Pfam" id="PF02932"/>
    </source>
</evidence>
<dbReference type="GO" id="GO:0005230">
    <property type="term" value="F:extracellular ligand-gated monoatomic ion channel activity"/>
    <property type="evidence" value="ECO:0007669"/>
    <property type="project" value="InterPro"/>
</dbReference>
<keyword evidence="14" id="KW-1185">Reference proteome</keyword>
<evidence type="ECO:0000256" key="9">
    <source>
        <dbReference type="ARBA" id="ARBA00023136"/>
    </source>
</evidence>
<evidence type="ECO:0000256" key="5">
    <source>
        <dbReference type="ARBA" id="ARBA00022692"/>
    </source>
</evidence>
<dbReference type="InterPro" id="IPR006028">
    <property type="entry name" value="GABAA/Glycine_rcpt"/>
</dbReference>
<evidence type="ECO:0000259" key="12">
    <source>
        <dbReference type="Pfam" id="PF02931"/>
    </source>
</evidence>
<feature type="transmembrane region" description="Helical" evidence="11">
    <location>
        <begin position="282"/>
        <end position="298"/>
    </location>
</feature>
<name>A0A914W4K5_9BILA</name>
<keyword evidence="3 11" id="KW-0813">Transport</keyword>
<dbReference type="SUPFAM" id="SSF63712">
    <property type="entry name" value="Nicotinic receptor ligand binding domain-like"/>
    <property type="match status" value="1"/>
</dbReference>
<dbReference type="AlphaFoldDB" id="A0A914W4K5"/>
<evidence type="ECO:0000256" key="8">
    <source>
        <dbReference type="ARBA" id="ARBA00023065"/>
    </source>
</evidence>
<dbReference type="Proteomes" id="UP000887566">
    <property type="component" value="Unplaced"/>
</dbReference>
<accession>A0A914W4K5</accession>
<dbReference type="PANTHER" id="PTHR18945">
    <property type="entry name" value="NEUROTRANSMITTER GATED ION CHANNEL"/>
    <property type="match status" value="1"/>
</dbReference>
<reference evidence="15 16" key="1">
    <citation type="submission" date="2022-11" db="UniProtKB">
        <authorList>
            <consortium name="WormBaseParasite"/>
        </authorList>
    </citation>
    <scope>IDENTIFICATION</scope>
</reference>
<dbReference type="WBParaSite" id="PSAMB.scaffold3161size19433.g20524.t1">
    <property type="protein sequence ID" value="PSAMB.scaffold3161size19433.g20524.t1"/>
    <property type="gene ID" value="PSAMB.scaffold3161size19433.g20524"/>
</dbReference>
<evidence type="ECO:0000256" key="7">
    <source>
        <dbReference type="ARBA" id="ARBA00022989"/>
    </source>
</evidence>
<dbReference type="InterPro" id="IPR038050">
    <property type="entry name" value="Neuro_actylchol_rec"/>
</dbReference>
<dbReference type="CDD" id="cd18987">
    <property type="entry name" value="LGIC_ECD_anion"/>
    <property type="match status" value="1"/>
</dbReference>
<sequence>MLFLCNHRLLLASAVHILYISHMAEAFEAVPNGQLITDIEPILTQLTRILDTKRMYNRHVAPRVKGHKMLVRVGVNIQTINAVDEISREMHMNLFVRLAWIDHRLKWYSANETNYIVAGGDISDKLWVPDIFFPNERLGIKHTVTQNNVNLRFYPNGQIFLIVRYSLILACDMAFELFPFDTQVCILHLESIKYTHDFMELKWMYADYDIDPVYVKLAKFDLVDKQLNDDCNRSYPIGIFNCLELKFFFKRQLGYHFVETYLPCILIVFASWISFWLDPKSAPARTSLGVTSLLTIFGHGNHVKASLPPVSVLKAIDIWIMVCEFYVFATLVEFILANWMARKESLHHYRRHRNIDQMSRKLFPVTFIVFCLLYSFYYIQVKGNYYDIVRIK</sequence>
<evidence type="ECO:0000313" key="14">
    <source>
        <dbReference type="Proteomes" id="UP000887566"/>
    </source>
</evidence>
<dbReference type="WBParaSite" id="PSAMB.scaffold6006size10393.g27719.t1">
    <property type="protein sequence ID" value="PSAMB.scaffold6006size10393.g27719.t1"/>
    <property type="gene ID" value="PSAMB.scaffold6006size10393.g27719"/>
</dbReference>
<feature type="transmembrane region" description="Helical" evidence="11">
    <location>
        <begin position="318"/>
        <end position="341"/>
    </location>
</feature>
<dbReference type="InterPro" id="IPR036719">
    <property type="entry name" value="Neuro-gated_channel_TM_sf"/>
</dbReference>
<feature type="domain" description="Neurotransmitter-gated ion-channel ligand-binding" evidence="12">
    <location>
        <begin position="48"/>
        <end position="230"/>
    </location>
</feature>
<dbReference type="PRINTS" id="PR00253">
    <property type="entry name" value="GABAARECEPTR"/>
</dbReference>
<keyword evidence="7 11" id="KW-1133">Transmembrane helix</keyword>
<keyword evidence="10 11" id="KW-0407">Ion channel</keyword>
<dbReference type="PROSITE" id="PS00236">
    <property type="entry name" value="NEUROTR_ION_CHANNEL"/>
    <property type="match status" value="1"/>
</dbReference>
<keyword evidence="9 11" id="KW-0472">Membrane</keyword>
<evidence type="ECO:0000256" key="11">
    <source>
        <dbReference type="RuleBase" id="RU000687"/>
    </source>
</evidence>
<dbReference type="Pfam" id="PF02932">
    <property type="entry name" value="Neur_chan_memb"/>
    <property type="match status" value="1"/>
</dbReference>
<dbReference type="InterPro" id="IPR006029">
    <property type="entry name" value="Neurotrans-gated_channel_TM"/>
</dbReference>